<name>A0A7K0BZ66_9ACTN</name>
<comment type="caution">
    <text evidence="3">The sequence shown here is derived from an EMBL/GenBank/DDBJ whole genome shotgun (WGS) entry which is preliminary data.</text>
</comment>
<dbReference type="SUPFAM" id="SSF53474">
    <property type="entry name" value="alpha/beta-Hydrolases"/>
    <property type="match status" value="1"/>
</dbReference>
<proteinExistence type="predicted"/>
<evidence type="ECO:0000259" key="2">
    <source>
        <dbReference type="Pfam" id="PF00561"/>
    </source>
</evidence>
<dbReference type="InterPro" id="IPR000073">
    <property type="entry name" value="AB_hydrolase_1"/>
</dbReference>
<dbReference type="OrthoDB" id="8871309at2"/>
<dbReference type="InterPro" id="IPR053228">
    <property type="entry name" value="Stereospecific_Lipase"/>
</dbReference>
<accession>A0A7K0BZ66</accession>
<protein>
    <recommendedName>
        <fullName evidence="2">AB hydrolase-1 domain-containing protein</fullName>
    </recommendedName>
</protein>
<dbReference type="PANTHER" id="PTHR37574:SF1">
    <property type="entry name" value="LIPASE B"/>
    <property type="match status" value="1"/>
</dbReference>
<keyword evidence="4" id="KW-1185">Reference proteome</keyword>
<dbReference type="Proteomes" id="UP000487268">
    <property type="component" value="Unassembled WGS sequence"/>
</dbReference>
<dbReference type="Pfam" id="PF00561">
    <property type="entry name" value="Abhydrolase_1"/>
    <property type="match status" value="1"/>
</dbReference>
<feature type="chain" id="PRO_5029893537" description="AB hydrolase-1 domain-containing protein" evidence="1">
    <location>
        <begin position="27"/>
        <end position="285"/>
    </location>
</feature>
<feature type="signal peptide" evidence="1">
    <location>
        <begin position="1"/>
        <end position="26"/>
    </location>
</feature>
<evidence type="ECO:0000313" key="3">
    <source>
        <dbReference type="EMBL" id="MQY06467.1"/>
    </source>
</evidence>
<dbReference type="GO" id="GO:0003824">
    <property type="term" value="F:catalytic activity"/>
    <property type="evidence" value="ECO:0007669"/>
    <property type="project" value="UniProtKB-ARBA"/>
</dbReference>
<feature type="domain" description="AB hydrolase-1" evidence="2">
    <location>
        <begin position="46"/>
        <end position="162"/>
    </location>
</feature>
<organism evidence="3 4">
    <name type="scientific">Actinomadura macrotermitis</name>
    <dbReference type="NCBI Taxonomy" id="2585200"/>
    <lineage>
        <taxon>Bacteria</taxon>
        <taxon>Bacillati</taxon>
        <taxon>Actinomycetota</taxon>
        <taxon>Actinomycetes</taxon>
        <taxon>Streptosporangiales</taxon>
        <taxon>Thermomonosporaceae</taxon>
        <taxon>Actinomadura</taxon>
    </lineage>
</organism>
<dbReference type="AlphaFoldDB" id="A0A7K0BZ66"/>
<dbReference type="EMBL" id="WEGH01000003">
    <property type="protein sequence ID" value="MQY06467.1"/>
    <property type="molecule type" value="Genomic_DNA"/>
</dbReference>
<reference evidence="3 4" key="1">
    <citation type="submission" date="2019-10" db="EMBL/GenBank/DDBJ databases">
        <title>Actinomadura rubteroloni sp. nov. and Actinomadura macrotermitis sp. nov., isolated from the gut of fungus growing-termite Macrotermes natalensis.</title>
        <authorList>
            <person name="Benndorf R."/>
            <person name="Martin K."/>
            <person name="Kuefner M."/>
            <person name="De Beer W."/>
            <person name="Kaster A.-K."/>
            <person name="Vollmers J."/>
            <person name="Poulsen M."/>
            <person name="Beemelmanns C."/>
        </authorList>
    </citation>
    <scope>NUCLEOTIDE SEQUENCE [LARGE SCALE GENOMIC DNA]</scope>
    <source>
        <strain evidence="3 4">RB68</strain>
    </source>
</reference>
<evidence type="ECO:0000256" key="1">
    <source>
        <dbReference type="SAM" id="SignalP"/>
    </source>
</evidence>
<gene>
    <name evidence="3" type="ORF">ACRB68_45550</name>
</gene>
<keyword evidence="1" id="KW-0732">Signal</keyword>
<dbReference type="InterPro" id="IPR029058">
    <property type="entry name" value="AB_hydrolase_fold"/>
</dbReference>
<dbReference type="PANTHER" id="PTHR37574">
    <property type="entry name" value="LIPASE B"/>
    <property type="match status" value="1"/>
</dbReference>
<sequence length="285" mass="28767">MPLRKALAIAATGVLLALGVQAPAHAAPSSGFNDWNCRPSAAHPRPVLLLHGLGGNGPGNFLTLGPGLANSGYCVFAPTYGEALPPIPVGGFVAIDTSAREIAGTVDKILASTGADKVDIVGHSEGGFQSLYVPKFVPGQAGRIANVVALAPPTHGTSFADLVTIAHRLGIMAQVNQVLSAAGCQACTELTTGAPTIAKLNDGPIAQPGIAYTVIASTSDALVTPKGTSFVDEPGVTNTYVQDRCPSDPVGHIGLAYDATVAALVGNALDPAHPKPVPCGYGLPF</sequence>
<dbReference type="Gene3D" id="3.40.50.1820">
    <property type="entry name" value="alpha/beta hydrolase"/>
    <property type="match status" value="1"/>
</dbReference>
<evidence type="ECO:0000313" key="4">
    <source>
        <dbReference type="Proteomes" id="UP000487268"/>
    </source>
</evidence>
<dbReference type="RefSeq" id="WP_153535734.1">
    <property type="nucleotide sequence ID" value="NZ_WEGH01000003.1"/>
</dbReference>